<name>L0FW25_ECHVK</name>
<dbReference type="EMBL" id="CP003346">
    <property type="protein sequence ID" value="AGA76961.1"/>
    <property type="molecule type" value="Genomic_DNA"/>
</dbReference>
<organism evidence="1 2">
    <name type="scientific">Echinicola vietnamensis (strain DSM 17526 / LMG 23754 / KMM 6221)</name>
    <dbReference type="NCBI Taxonomy" id="926556"/>
    <lineage>
        <taxon>Bacteria</taxon>
        <taxon>Pseudomonadati</taxon>
        <taxon>Bacteroidota</taxon>
        <taxon>Cytophagia</taxon>
        <taxon>Cytophagales</taxon>
        <taxon>Cyclobacteriaceae</taxon>
        <taxon>Echinicola</taxon>
    </lineage>
</organism>
<evidence type="ECO:0000313" key="1">
    <source>
        <dbReference type="EMBL" id="AGA76961.1"/>
    </source>
</evidence>
<keyword evidence="2" id="KW-1185">Reference proteome</keyword>
<accession>L0FW25</accession>
<dbReference type="AlphaFoldDB" id="L0FW25"/>
<dbReference type="KEGG" id="evi:Echvi_0684"/>
<reference evidence="2" key="1">
    <citation type="submission" date="2012-02" db="EMBL/GenBank/DDBJ databases">
        <title>The complete genome of Echinicola vietnamensis DSM 17526.</title>
        <authorList>
            <person name="Lucas S."/>
            <person name="Copeland A."/>
            <person name="Lapidus A."/>
            <person name="Glavina del Rio T."/>
            <person name="Dalin E."/>
            <person name="Tice H."/>
            <person name="Bruce D."/>
            <person name="Goodwin L."/>
            <person name="Pitluck S."/>
            <person name="Peters L."/>
            <person name="Ovchinnikova G."/>
            <person name="Teshima H."/>
            <person name="Kyrpides N."/>
            <person name="Mavromatis K."/>
            <person name="Ivanova N."/>
            <person name="Brettin T."/>
            <person name="Detter J.C."/>
            <person name="Han C."/>
            <person name="Larimer F."/>
            <person name="Land M."/>
            <person name="Hauser L."/>
            <person name="Markowitz V."/>
            <person name="Cheng J.-F."/>
            <person name="Hugenholtz P."/>
            <person name="Woyke T."/>
            <person name="Wu D."/>
            <person name="Brambilla E."/>
            <person name="Klenk H.-P."/>
            <person name="Eisen J.A."/>
        </authorList>
    </citation>
    <scope>NUCLEOTIDE SEQUENCE [LARGE SCALE GENOMIC DNA]</scope>
    <source>
        <strain evidence="2">DSM 17526 / LMG 23754 / KMM 6221</strain>
    </source>
</reference>
<protein>
    <submittedName>
        <fullName evidence="1">Uncharacterized protein</fullName>
    </submittedName>
</protein>
<proteinExistence type="predicted"/>
<sequence length="142" mass="16497">MVFAGAFWYTVGGKEEPVEQYYWLIPQAGGQGPLESRNRKYGKVILEHQPENHFFKAKVLVHPSLASSGFQLFVNGDSNYRMMEYGKQYFWGVKLTDHREIVLRVNIGEGRYQRFQLEKVDGKEAFIPESKLRFTAFISLLL</sequence>
<gene>
    <name evidence="1" type="ordered locus">Echvi_0684</name>
</gene>
<evidence type="ECO:0000313" key="2">
    <source>
        <dbReference type="Proteomes" id="UP000010796"/>
    </source>
</evidence>
<dbReference type="Proteomes" id="UP000010796">
    <property type="component" value="Chromosome"/>
</dbReference>
<dbReference type="HOGENOM" id="CLU_1812744_0_0_10"/>